<evidence type="ECO:0000256" key="2">
    <source>
        <dbReference type="ARBA" id="ARBA00023125"/>
    </source>
</evidence>
<evidence type="ECO:0000313" key="6">
    <source>
        <dbReference type="Proteomes" id="UP000295455"/>
    </source>
</evidence>
<protein>
    <submittedName>
        <fullName evidence="5">AraC-like DNA-binding protein</fullName>
    </submittedName>
</protein>
<dbReference type="GO" id="GO:0043565">
    <property type="term" value="F:sequence-specific DNA binding"/>
    <property type="evidence" value="ECO:0007669"/>
    <property type="project" value="InterPro"/>
</dbReference>
<dbReference type="InterPro" id="IPR018062">
    <property type="entry name" value="HTH_AraC-typ_CS"/>
</dbReference>
<sequence length="339" mass="39504">MEFRFKNSECNGGELVKIFNKDFETTSLSEEEYSDCRAGINCTIKETHVNNAFVFFQDYNNEKSSEGHTLQVIQNHPVFLLQFVIDGEVTFTSSGTVNKDFSLNKNTYNLFYIPASKYSYKYHNHQKRVLNLYFTESFLADKMDFGFIKDLKKYEQAKKKNQFYAFFNKGLVLNRQLKSILNEFLNCSFNGRTKQSYLESKLTELVLIALTSKDSEITANKLRKEEREALIKIENYIQTHLKEELSIEKLSVLAGFNTSKFKSLFKEVYGMPVFRYITSLRIEKAIRLISNHDYTITQASYEVGYKNPQHFTVAFKKKLGYLPSELINKGLYALLWLCG</sequence>
<keyword evidence="1" id="KW-0805">Transcription regulation</keyword>
<proteinExistence type="predicted"/>
<dbReference type="GO" id="GO:0003700">
    <property type="term" value="F:DNA-binding transcription factor activity"/>
    <property type="evidence" value="ECO:0007669"/>
    <property type="project" value="InterPro"/>
</dbReference>
<dbReference type="Proteomes" id="UP000295455">
    <property type="component" value="Unassembled WGS sequence"/>
</dbReference>
<evidence type="ECO:0000256" key="1">
    <source>
        <dbReference type="ARBA" id="ARBA00023015"/>
    </source>
</evidence>
<dbReference type="InterPro" id="IPR018060">
    <property type="entry name" value="HTH_AraC"/>
</dbReference>
<reference evidence="5 6" key="1">
    <citation type="submission" date="2019-03" db="EMBL/GenBank/DDBJ databases">
        <title>Genomic Encyclopedia of Type Strains, Phase IV (KMG-IV): sequencing the most valuable type-strain genomes for metagenomic binning, comparative biology and taxonomic classification.</title>
        <authorList>
            <person name="Goeker M."/>
        </authorList>
    </citation>
    <scope>NUCLEOTIDE SEQUENCE [LARGE SCALE GENOMIC DNA]</scope>
    <source>
        <strain evidence="5 6">DSM 18792</strain>
    </source>
</reference>
<organism evidence="5 6">
    <name type="scientific">Mariniflexile fucanivorans</name>
    <dbReference type="NCBI Taxonomy" id="264023"/>
    <lineage>
        <taxon>Bacteria</taxon>
        <taxon>Pseudomonadati</taxon>
        <taxon>Bacteroidota</taxon>
        <taxon>Flavobacteriia</taxon>
        <taxon>Flavobacteriales</taxon>
        <taxon>Flavobacteriaceae</taxon>
        <taxon>Mariniflexile</taxon>
    </lineage>
</organism>
<dbReference type="SUPFAM" id="SSF46689">
    <property type="entry name" value="Homeodomain-like"/>
    <property type="match status" value="2"/>
</dbReference>
<keyword evidence="6" id="KW-1185">Reference proteome</keyword>
<dbReference type="InterPro" id="IPR009057">
    <property type="entry name" value="Homeodomain-like_sf"/>
</dbReference>
<dbReference type="PROSITE" id="PS00041">
    <property type="entry name" value="HTH_ARAC_FAMILY_1"/>
    <property type="match status" value="1"/>
</dbReference>
<keyword evidence="2 5" id="KW-0238">DNA-binding</keyword>
<dbReference type="RefSeq" id="WP_132219094.1">
    <property type="nucleotide sequence ID" value="NZ_OX156936.1"/>
</dbReference>
<evidence type="ECO:0000256" key="3">
    <source>
        <dbReference type="ARBA" id="ARBA00023163"/>
    </source>
</evidence>
<evidence type="ECO:0000313" key="5">
    <source>
        <dbReference type="EMBL" id="TCL63596.1"/>
    </source>
</evidence>
<keyword evidence="3" id="KW-0804">Transcription</keyword>
<dbReference type="SMART" id="SM00342">
    <property type="entry name" value="HTH_ARAC"/>
    <property type="match status" value="1"/>
</dbReference>
<comment type="caution">
    <text evidence="5">The sequence shown here is derived from an EMBL/GenBank/DDBJ whole genome shotgun (WGS) entry which is preliminary data.</text>
</comment>
<dbReference type="PROSITE" id="PS01124">
    <property type="entry name" value="HTH_ARAC_FAMILY_2"/>
    <property type="match status" value="1"/>
</dbReference>
<dbReference type="PANTHER" id="PTHR47893">
    <property type="entry name" value="REGULATORY PROTEIN PCHR"/>
    <property type="match status" value="1"/>
</dbReference>
<dbReference type="PANTHER" id="PTHR47893:SF1">
    <property type="entry name" value="REGULATORY PROTEIN PCHR"/>
    <property type="match status" value="1"/>
</dbReference>
<dbReference type="AlphaFoldDB" id="A0A4R1RCS4"/>
<name>A0A4R1RCS4_9FLAO</name>
<accession>A0A4R1RCS4</accession>
<dbReference type="Pfam" id="PF12833">
    <property type="entry name" value="HTH_18"/>
    <property type="match status" value="1"/>
</dbReference>
<dbReference type="EMBL" id="SLUP01000009">
    <property type="protein sequence ID" value="TCL63596.1"/>
    <property type="molecule type" value="Genomic_DNA"/>
</dbReference>
<feature type="domain" description="HTH araC/xylS-type" evidence="4">
    <location>
        <begin position="231"/>
        <end position="329"/>
    </location>
</feature>
<dbReference type="Gene3D" id="1.10.10.60">
    <property type="entry name" value="Homeodomain-like"/>
    <property type="match status" value="2"/>
</dbReference>
<dbReference type="OrthoDB" id="799767at2"/>
<dbReference type="InterPro" id="IPR053142">
    <property type="entry name" value="PchR_regulatory_protein"/>
</dbReference>
<gene>
    <name evidence="5" type="ORF">EV196_109222</name>
</gene>
<evidence type="ECO:0000259" key="4">
    <source>
        <dbReference type="PROSITE" id="PS01124"/>
    </source>
</evidence>